<keyword evidence="4" id="KW-1185">Reference proteome</keyword>
<evidence type="ECO:0000259" key="2">
    <source>
        <dbReference type="Pfam" id="PF18796"/>
    </source>
</evidence>
<organism evidence="3 4">
    <name type="scientific">Ruminococcus difficilis</name>
    <dbReference type="NCBI Taxonomy" id="2763069"/>
    <lineage>
        <taxon>Bacteria</taxon>
        <taxon>Bacillati</taxon>
        <taxon>Bacillota</taxon>
        <taxon>Clostridia</taxon>
        <taxon>Eubacteriales</taxon>
        <taxon>Oscillospiraceae</taxon>
        <taxon>Ruminococcus</taxon>
    </lineage>
</organism>
<accession>A0A935C5J9</accession>
<dbReference type="RefSeq" id="WP_201427868.1">
    <property type="nucleotide sequence ID" value="NZ_JAEQMG010000112.1"/>
</dbReference>
<feature type="region of interest" description="Disordered" evidence="1">
    <location>
        <begin position="647"/>
        <end position="667"/>
    </location>
</feature>
<gene>
    <name evidence="3" type="ORF">JKK62_10560</name>
</gene>
<evidence type="ECO:0000313" key="4">
    <source>
        <dbReference type="Proteomes" id="UP000633365"/>
    </source>
</evidence>
<dbReference type="Proteomes" id="UP000633365">
    <property type="component" value="Unassembled WGS sequence"/>
</dbReference>
<evidence type="ECO:0000313" key="3">
    <source>
        <dbReference type="EMBL" id="MBK6089073.1"/>
    </source>
</evidence>
<feature type="compositionally biased region" description="Polar residues" evidence="1">
    <location>
        <begin position="655"/>
        <end position="667"/>
    </location>
</feature>
<dbReference type="Pfam" id="PF18796">
    <property type="entry name" value="LPD1"/>
    <property type="match status" value="1"/>
</dbReference>
<dbReference type="InterPro" id="IPR041047">
    <property type="entry name" value="LPD1"/>
</dbReference>
<reference evidence="3" key="1">
    <citation type="submission" date="2021-01" db="EMBL/GenBank/DDBJ databases">
        <title>Genome public.</title>
        <authorList>
            <person name="Liu C."/>
            <person name="Sun Q."/>
        </authorList>
    </citation>
    <scope>NUCLEOTIDE SEQUENCE</scope>
    <source>
        <strain evidence="3">M6</strain>
    </source>
</reference>
<name>A0A935C5J9_9FIRM</name>
<proteinExistence type="predicted"/>
<evidence type="ECO:0000256" key="1">
    <source>
        <dbReference type="SAM" id="MobiDB-lite"/>
    </source>
</evidence>
<comment type="caution">
    <text evidence="3">The sequence shown here is derived from an EMBL/GenBank/DDBJ whole genome shotgun (WGS) entry which is preliminary data.</text>
</comment>
<protein>
    <recommendedName>
        <fullName evidence="2">Large polyvalent protein-associated domain-containing protein</fullName>
    </recommendedName>
</protein>
<dbReference type="AlphaFoldDB" id="A0A935C5J9"/>
<feature type="domain" description="Large polyvalent protein-associated" evidence="2">
    <location>
        <begin position="531"/>
        <end position="610"/>
    </location>
</feature>
<dbReference type="EMBL" id="JAEQMG010000112">
    <property type="protein sequence ID" value="MBK6089073.1"/>
    <property type="molecule type" value="Genomic_DNA"/>
</dbReference>
<sequence length="667" mass="75827">MPKQIHEDFGEKIGGAKKDLWSVRGLYTDDLDEMNEREAEKYVKKDNIWKKPDYQAMLDDGVPIGVVYYIKKVRDAVPATPRYYRVYDSEDKYYQQKQYITTVRQLQEVMEKVRNVEDAKAAFADFYVENGYLRSVQDWNGRTAYERTRDYTHNPALTENLRYTIRITSSAQFEHDFARGAKDAQFLVPKEQKIPRGYNIRQYDGNGYSRNGDWKPDTYYVTHGHYILETNFETRDEALRWVQEYAKSRTKSGKQRFVPPQLEHINRTGPDFRNGQEITGQHYLDTFGFRGGEFGNWLNQNDRQASLNMGFEALKDLAAALHISDKDIAFGGTLAIAFGARGSGNAAAHYEPLRKVINLTKMNGAGSLAHEWWHALDDYLGGIKNAGCLLSERSWKYEPMKKLVEAIKSKPETLEQAKARAAQNKERQRNSAASWADSIMKSCVDRANDPEIAEQYAALKAEFLTGAEDSVEKLSDLRKQLTGHVIPKSDRKSLDVQAYIMRNLQDETEPVIGRVPTEYYKNSQRMGNTTEKDGGYWDSEVEMTARAFACYVKDKLGYQSDYLVGHAESCVGLETDKNVVVEVIKAYPQGEDRKAINAAFDNLIAELKKELVFTHTEETPSLPAPAKKPEQLSMFSADKPSVLGKLAAAKAAQKSPVTNKKSQEQAL</sequence>